<evidence type="ECO:0000259" key="1">
    <source>
        <dbReference type="Pfam" id="PF03372"/>
    </source>
</evidence>
<dbReference type="Gene3D" id="3.60.10.10">
    <property type="entry name" value="Endonuclease/exonuclease/phosphatase"/>
    <property type="match status" value="1"/>
</dbReference>
<protein>
    <submittedName>
        <fullName evidence="2">Endonuclease/exonuclease/phosphatase</fullName>
    </submittedName>
</protein>
<dbReference type="PhylomeDB" id="Q2RXY9"/>
<dbReference type="GO" id="GO:0004519">
    <property type="term" value="F:endonuclease activity"/>
    <property type="evidence" value="ECO:0007669"/>
    <property type="project" value="UniProtKB-KW"/>
</dbReference>
<dbReference type="AlphaFoldDB" id="Q2RXY9"/>
<feature type="domain" description="Endonuclease/exonuclease/phosphatase" evidence="1">
    <location>
        <begin position="31"/>
        <end position="255"/>
    </location>
</feature>
<keyword evidence="3" id="KW-1185">Reference proteome</keyword>
<dbReference type="HOGENOM" id="CLU_060500_4_2_5"/>
<organism evidence="2 3">
    <name type="scientific">Rhodospirillum rubrum (strain ATCC 11170 / ATH 1.1.1 / DSM 467 / LMG 4362 / NCIMB 8255 / S1)</name>
    <dbReference type="NCBI Taxonomy" id="269796"/>
    <lineage>
        <taxon>Bacteria</taxon>
        <taxon>Pseudomonadati</taxon>
        <taxon>Pseudomonadota</taxon>
        <taxon>Alphaproteobacteria</taxon>
        <taxon>Rhodospirillales</taxon>
        <taxon>Rhodospirillaceae</taxon>
        <taxon>Rhodospirillum</taxon>
    </lineage>
</organism>
<keyword evidence="2" id="KW-0255">Endonuclease</keyword>
<dbReference type="Pfam" id="PF03372">
    <property type="entry name" value="Exo_endo_phos"/>
    <property type="match status" value="1"/>
</dbReference>
<dbReference type="SUPFAM" id="SSF56219">
    <property type="entry name" value="DNase I-like"/>
    <property type="match status" value="1"/>
</dbReference>
<dbReference type="GO" id="GO:0006506">
    <property type="term" value="P:GPI anchor biosynthetic process"/>
    <property type="evidence" value="ECO:0007669"/>
    <property type="project" value="TreeGrafter"/>
</dbReference>
<dbReference type="PANTHER" id="PTHR14859:SF1">
    <property type="entry name" value="PGAP2-INTERACTING PROTEIN"/>
    <property type="match status" value="1"/>
</dbReference>
<dbReference type="InterPro" id="IPR005135">
    <property type="entry name" value="Endo/exonuclease/phosphatase"/>
</dbReference>
<evidence type="ECO:0000313" key="2">
    <source>
        <dbReference type="EMBL" id="ABC21006.1"/>
    </source>
</evidence>
<dbReference type="Proteomes" id="UP000001929">
    <property type="component" value="Chromosome"/>
</dbReference>
<proteinExistence type="predicted"/>
<dbReference type="PATRIC" id="fig|269796.9.peg.252"/>
<dbReference type="PANTHER" id="PTHR14859">
    <property type="entry name" value="CALCOFLUOR WHITE HYPERSENSITIVE PROTEIN PRECURSOR"/>
    <property type="match status" value="1"/>
</dbReference>
<dbReference type="RefSeq" id="WP_011387954.1">
    <property type="nucleotide sequence ID" value="NC_007643.1"/>
</dbReference>
<dbReference type="EnsemblBacteria" id="ABC21006">
    <property type="protein sequence ID" value="ABC21006"/>
    <property type="gene ID" value="Rru_A0201"/>
</dbReference>
<keyword evidence="2" id="KW-0540">Nuclease</keyword>
<keyword evidence="2" id="KW-0378">Hydrolase</keyword>
<evidence type="ECO:0000313" key="3">
    <source>
        <dbReference type="Proteomes" id="UP000001929"/>
    </source>
</evidence>
<dbReference type="KEGG" id="rru:Rru_A0201"/>
<dbReference type="STRING" id="269796.Rru_A0201"/>
<dbReference type="eggNOG" id="COG3568">
    <property type="taxonomic scope" value="Bacteria"/>
</dbReference>
<reference evidence="2 3" key="1">
    <citation type="journal article" date="2011" name="Stand. Genomic Sci.">
        <title>Complete genome sequence of Rhodospirillum rubrum type strain (S1).</title>
        <authorList>
            <person name="Munk A.C."/>
            <person name="Copeland A."/>
            <person name="Lucas S."/>
            <person name="Lapidus A."/>
            <person name="Del Rio T.G."/>
            <person name="Barry K."/>
            <person name="Detter J.C."/>
            <person name="Hammon N."/>
            <person name="Israni S."/>
            <person name="Pitluck S."/>
            <person name="Brettin T."/>
            <person name="Bruce D."/>
            <person name="Han C."/>
            <person name="Tapia R."/>
            <person name="Gilna P."/>
            <person name="Schmutz J."/>
            <person name="Larimer F."/>
            <person name="Land M."/>
            <person name="Kyrpides N.C."/>
            <person name="Mavromatis K."/>
            <person name="Richardson P."/>
            <person name="Rohde M."/>
            <person name="Goker M."/>
            <person name="Klenk H.P."/>
            <person name="Zhang Y."/>
            <person name="Roberts G.P."/>
            <person name="Reslewic S."/>
            <person name="Schwartz D.C."/>
        </authorList>
    </citation>
    <scope>NUCLEOTIDE SEQUENCE [LARGE SCALE GENOMIC DNA]</scope>
    <source>
        <strain evidence="3">ATCC 11170 / ATH 1.1.1 / DSM 467 / LMG 4362 / NCIMB 8255 / S1</strain>
    </source>
</reference>
<sequence length="264" mass="29121">MTLHQPSPLVPHSTSTSEGFAGSIALRVVCWNLHGCVGTDRRRDPSRVAKALAVLSPDVVGLQEVDLRRHPGEAEDPLTLIARATGMRAVHSPTLKRDGGAYGNAILSRWPVVAALPLDLSVPGCEPRRAMDATLEHPAGPLRVMVTHLGLGRKERRWQVGRLGERLSRPLAGADGRDAHHPLILMGDFNEWLPWGQTAVAGLKTWFDADCSRRTFPSWLPILRLDRLLVRPSPRRLTPWPTLPQGQGIRRASDHLPLVVDLEF</sequence>
<dbReference type="InterPro" id="IPR036691">
    <property type="entry name" value="Endo/exonu/phosph_ase_sf"/>
</dbReference>
<dbReference type="InterPro" id="IPR051916">
    <property type="entry name" value="GPI-anchor_lipid_remodeler"/>
</dbReference>
<dbReference type="EMBL" id="CP000230">
    <property type="protein sequence ID" value="ABC21006.1"/>
    <property type="molecule type" value="Genomic_DNA"/>
</dbReference>
<accession>Q2RXY9</accession>
<name>Q2RXY9_RHORT</name>
<dbReference type="GO" id="GO:0016020">
    <property type="term" value="C:membrane"/>
    <property type="evidence" value="ECO:0007669"/>
    <property type="project" value="GOC"/>
</dbReference>
<gene>
    <name evidence="2" type="ordered locus">Rru_A0201</name>
</gene>